<dbReference type="PANTHER" id="PTHR30627">
    <property type="entry name" value="PEPTIDOGLYCAN D,D-TRANSPEPTIDASE"/>
    <property type="match status" value="1"/>
</dbReference>
<gene>
    <name evidence="7" type="ORF">EDD33_2922</name>
</gene>
<dbReference type="InterPro" id="IPR001460">
    <property type="entry name" value="PCN-bd_Tpept"/>
</dbReference>
<dbReference type="Gene3D" id="3.40.710.10">
    <property type="entry name" value="DD-peptidase/beta-lactamase superfamily"/>
    <property type="match status" value="1"/>
</dbReference>
<evidence type="ECO:0000259" key="6">
    <source>
        <dbReference type="Pfam" id="PF03717"/>
    </source>
</evidence>
<dbReference type="Pfam" id="PF00905">
    <property type="entry name" value="Transpeptidase"/>
    <property type="match status" value="1"/>
</dbReference>
<dbReference type="SUPFAM" id="SSF56601">
    <property type="entry name" value="beta-lactamase/transpeptidase-like"/>
    <property type="match status" value="1"/>
</dbReference>
<protein>
    <submittedName>
        <fullName evidence="7">Peptidoglycan synthetase FtsI</fullName>
    </submittedName>
</protein>
<feature type="compositionally biased region" description="Polar residues" evidence="4">
    <location>
        <begin position="450"/>
        <end position="462"/>
    </location>
</feature>
<evidence type="ECO:0000259" key="5">
    <source>
        <dbReference type="Pfam" id="PF00905"/>
    </source>
</evidence>
<evidence type="ECO:0000256" key="3">
    <source>
        <dbReference type="ARBA" id="ARBA00023136"/>
    </source>
</evidence>
<evidence type="ECO:0000256" key="1">
    <source>
        <dbReference type="ARBA" id="ARBA00004370"/>
    </source>
</evidence>
<dbReference type="EMBL" id="RKHO01000001">
    <property type="protein sequence ID" value="ROR92038.1"/>
    <property type="molecule type" value="Genomic_DNA"/>
</dbReference>
<dbReference type="RefSeq" id="WP_246003528.1">
    <property type="nucleotide sequence ID" value="NZ_RKHO01000001.1"/>
</dbReference>
<name>A0A3N2CX79_9ACTN</name>
<sequence>MSPTRRSSRGTTHLRLRVALIGVAMLLSLFAGRLVQIQGIDAASYAARAESSGLVTLDLPAKRGRILDRNGEPLAESVAGLMVVADPQTTAPNADAIARILADRLDLDYFEVRETLTEKDTRFAYVARRIPSTLASSVVAELREQELTGIDTRPDPLRSYPSGDVAGNVIGFLGEDGKPAAGLELAFDTLLAGKDGRETYEVGGGNRIPLGDNSRVAPVDGKDLRLTIDRDVQWYAQRVLCNTVQTVQAESGVAIAMDTRTGELLALADCTGTTPGMTPAQVAEAQRKLVSTAVSDVYEPGSVQKVLTFSSLIDDGKVSPETRLTVPGELPVLDRVIGDWFDHGTLKMTVAGALAQSSNIGTAIAAGQFTPQELHDHLTRFGLGQKTGVGLPGESRGLLTDASQWSVLSRAQIAFGQGISVNALQMAAAVNALGNDGELVEPSIVEGRQRTSAGQEVGTATATKRRAVSSEAARKTAEMMELVTTPDVGTAPGAGIQGYRVAGKTGTAQQAGGECKCYAMGGKAVSFGGFAPADDPRFTVYAMVNKPKIGGSGAGTTGPIFRKILAYLLQKYAVAPTGALPPSIPTEWSSGQDLGVPSPSSLRPGQGEVDSDDLEGGSDGSGAASDGTAAGSTSGTE</sequence>
<dbReference type="Gene3D" id="3.30.450.330">
    <property type="match status" value="1"/>
</dbReference>
<dbReference type="InterPro" id="IPR036138">
    <property type="entry name" value="PBP_dimer_sf"/>
</dbReference>
<dbReference type="Pfam" id="PF03717">
    <property type="entry name" value="PBP_dimer"/>
    <property type="match status" value="1"/>
</dbReference>
<dbReference type="Gene3D" id="3.90.1310.10">
    <property type="entry name" value="Penicillin-binding protein 2a (Domain 2)"/>
    <property type="match status" value="1"/>
</dbReference>
<dbReference type="AlphaFoldDB" id="A0A3N2CX79"/>
<comment type="similarity">
    <text evidence="2">Belongs to the transpeptidase family.</text>
</comment>
<evidence type="ECO:0000313" key="7">
    <source>
        <dbReference type="EMBL" id="ROR92038.1"/>
    </source>
</evidence>
<organism evidence="7 8">
    <name type="scientific">Nocardioides aurantiacus</name>
    <dbReference type="NCBI Taxonomy" id="86796"/>
    <lineage>
        <taxon>Bacteria</taxon>
        <taxon>Bacillati</taxon>
        <taxon>Actinomycetota</taxon>
        <taxon>Actinomycetes</taxon>
        <taxon>Propionibacteriales</taxon>
        <taxon>Nocardioidaceae</taxon>
        <taxon>Nocardioides</taxon>
    </lineage>
</organism>
<dbReference type="Proteomes" id="UP000281738">
    <property type="component" value="Unassembled WGS sequence"/>
</dbReference>
<feature type="compositionally biased region" description="Low complexity" evidence="4">
    <location>
        <begin position="621"/>
        <end position="637"/>
    </location>
</feature>
<dbReference type="GO" id="GO:0071555">
    <property type="term" value="P:cell wall organization"/>
    <property type="evidence" value="ECO:0007669"/>
    <property type="project" value="TreeGrafter"/>
</dbReference>
<proteinExistence type="inferred from homology"/>
<dbReference type="InterPro" id="IPR005311">
    <property type="entry name" value="PBP_dimer"/>
</dbReference>
<feature type="domain" description="Penicillin-binding protein transpeptidase" evidence="5">
    <location>
        <begin position="252"/>
        <end position="565"/>
    </location>
</feature>
<feature type="compositionally biased region" description="Polar residues" evidence="4">
    <location>
        <begin position="586"/>
        <end position="603"/>
    </location>
</feature>
<evidence type="ECO:0000256" key="2">
    <source>
        <dbReference type="ARBA" id="ARBA00007171"/>
    </source>
</evidence>
<accession>A0A3N2CX79</accession>
<dbReference type="InterPro" id="IPR012338">
    <property type="entry name" value="Beta-lactam/transpept-like"/>
</dbReference>
<dbReference type="InterPro" id="IPR050515">
    <property type="entry name" value="Beta-lactam/transpept"/>
</dbReference>
<dbReference type="SUPFAM" id="SSF56519">
    <property type="entry name" value="Penicillin binding protein dimerisation domain"/>
    <property type="match status" value="1"/>
</dbReference>
<feature type="domain" description="Penicillin-binding protein dimerisation" evidence="6">
    <location>
        <begin position="59"/>
        <end position="207"/>
    </location>
</feature>
<comment type="caution">
    <text evidence="7">The sequence shown here is derived from an EMBL/GenBank/DDBJ whole genome shotgun (WGS) entry which is preliminary data.</text>
</comment>
<keyword evidence="8" id="KW-1185">Reference proteome</keyword>
<dbReference type="GO" id="GO:0008658">
    <property type="term" value="F:penicillin binding"/>
    <property type="evidence" value="ECO:0007669"/>
    <property type="project" value="InterPro"/>
</dbReference>
<reference evidence="7 8" key="1">
    <citation type="submission" date="2018-11" db="EMBL/GenBank/DDBJ databases">
        <title>Sequencing the genomes of 1000 actinobacteria strains.</title>
        <authorList>
            <person name="Klenk H.-P."/>
        </authorList>
    </citation>
    <scope>NUCLEOTIDE SEQUENCE [LARGE SCALE GENOMIC DNA]</scope>
    <source>
        <strain evidence="7 8">DSM 12652</strain>
    </source>
</reference>
<keyword evidence="3" id="KW-0472">Membrane</keyword>
<evidence type="ECO:0000256" key="4">
    <source>
        <dbReference type="SAM" id="MobiDB-lite"/>
    </source>
</evidence>
<dbReference type="PANTHER" id="PTHR30627:SF1">
    <property type="entry name" value="PEPTIDOGLYCAN D,D-TRANSPEPTIDASE FTSI"/>
    <property type="match status" value="1"/>
</dbReference>
<dbReference type="GO" id="GO:0005886">
    <property type="term" value="C:plasma membrane"/>
    <property type="evidence" value="ECO:0007669"/>
    <property type="project" value="TreeGrafter"/>
</dbReference>
<feature type="region of interest" description="Disordered" evidence="4">
    <location>
        <begin position="446"/>
        <end position="470"/>
    </location>
</feature>
<feature type="region of interest" description="Disordered" evidence="4">
    <location>
        <begin position="584"/>
        <end position="637"/>
    </location>
</feature>
<comment type="subcellular location">
    <subcellularLocation>
        <location evidence="1">Membrane</location>
    </subcellularLocation>
</comment>
<evidence type="ECO:0000313" key="8">
    <source>
        <dbReference type="Proteomes" id="UP000281738"/>
    </source>
</evidence>